<dbReference type="AlphaFoldDB" id="A0A1H8B6M1"/>
<dbReference type="Proteomes" id="UP000198744">
    <property type="component" value="Unassembled WGS sequence"/>
</dbReference>
<evidence type="ECO:0000313" key="2">
    <source>
        <dbReference type="Proteomes" id="UP000198744"/>
    </source>
</evidence>
<protein>
    <submittedName>
        <fullName evidence="1">Uncharacterized protein</fullName>
    </submittedName>
</protein>
<reference evidence="1 2" key="1">
    <citation type="submission" date="2016-10" db="EMBL/GenBank/DDBJ databases">
        <authorList>
            <person name="de Groot N.N."/>
        </authorList>
    </citation>
    <scope>NUCLEOTIDE SEQUENCE [LARGE SCALE GENOMIC DNA]</scope>
    <source>
        <strain evidence="1 2">DSM 8423</strain>
    </source>
</reference>
<sequence length="150" mass="16887">MEDHPGSNGDRERHSRDVSRSFKRNTKHFRISDPLQSVANRGKPLRRKTDCKIIVVFHFSKDFFQSNLVNVCGSVTRMHFTTLEGPVFLGENTADQVSFMICSKDFFALILPFIPPKIPKSHIILNTSEAKTASSVTRTHSNPPEGPASF</sequence>
<evidence type="ECO:0000313" key="1">
    <source>
        <dbReference type="EMBL" id="SEM78571.1"/>
    </source>
</evidence>
<accession>A0A1H8B6M1</accession>
<organism evidence="1 2">
    <name type="scientific">Syntrophus gentianae</name>
    <dbReference type="NCBI Taxonomy" id="43775"/>
    <lineage>
        <taxon>Bacteria</taxon>
        <taxon>Pseudomonadati</taxon>
        <taxon>Thermodesulfobacteriota</taxon>
        <taxon>Syntrophia</taxon>
        <taxon>Syntrophales</taxon>
        <taxon>Syntrophaceae</taxon>
        <taxon>Syntrophus</taxon>
    </lineage>
</organism>
<dbReference type="EMBL" id="FOBS01000047">
    <property type="protein sequence ID" value="SEM78571.1"/>
    <property type="molecule type" value="Genomic_DNA"/>
</dbReference>
<name>A0A1H8B6M1_9BACT</name>
<gene>
    <name evidence="1" type="ORF">SAMN04489760_14715</name>
</gene>
<keyword evidence="2" id="KW-1185">Reference proteome</keyword>
<proteinExistence type="predicted"/>